<dbReference type="EMBL" id="MCFL01000016">
    <property type="protein sequence ID" value="ORZ36509.1"/>
    <property type="molecule type" value="Genomic_DNA"/>
</dbReference>
<proteinExistence type="predicted"/>
<reference evidence="4 5" key="1">
    <citation type="submission" date="2016-07" db="EMBL/GenBank/DDBJ databases">
        <title>Pervasive Adenine N6-methylation of Active Genes in Fungi.</title>
        <authorList>
            <consortium name="DOE Joint Genome Institute"/>
            <person name="Mondo S.J."/>
            <person name="Dannebaum R.O."/>
            <person name="Kuo R.C."/>
            <person name="Labutti K."/>
            <person name="Haridas S."/>
            <person name="Kuo A."/>
            <person name="Salamov A."/>
            <person name="Ahrendt S.R."/>
            <person name="Lipzen A."/>
            <person name="Sullivan W."/>
            <person name="Andreopoulos W.B."/>
            <person name="Clum A."/>
            <person name="Lindquist E."/>
            <person name="Daum C."/>
            <person name="Ramamoorthy G.K."/>
            <person name="Gryganskyi A."/>
            <person name="Culley D."/>
            <person name="Magnuson J.K."/>
            <person name="James T.Y."/>
            <person name="O'Malley M.A."/>
            <person name="Stajich J.E."/>
            <person name="Spatafora J.W."/>
            <person name="Visel A."/>
            <person name="Grigoriev I.V."/>
        </authorList>
    </citation>
    <scope>NUCLEOTIDE SEQUENCE [LARGE SCALE GENOMIC DNA]</scope>
    <source>
        <strain evidence="4 5">PL171</strain>
    </source>
</reference>
<feature type="domain" description="Sorting nexin/Vps5-like C-terminal" evidence="3">
    <location>
        <begin position="248"/>
        <end position="459"/>
    </location>
</feature>
<dbReference type="SUPFAM" id="SSF64268">
    <property type="entry name" value="PX domain"/>
    <property type="match status" value="1"/>
</dbReference>
<dbReference type="GO" id="GO:0032266">
    <property type="term" value="F:phosphatidylinositol-3-phosphate binding"/>
    <property type="evidence" value="ECO:0007669"/>
    <property type="project" value="TreeGrafter"/>
</dbReference>
<dbReference type="SUPFAM" id="SSF103657">
    <property type="entry name" value="BAR/IMD domain-like"/>
    <property type="match status" value="1"/>
</dbReference>
<dbReference type="STRING" id="765915.A0A1Y2HPQ4"/>
<dbReference type="PANTHER" id="PTHR47433:SF1">
    <property type="entry name" value="VACUOLAR PROTEIN SORTING-ASSOCIATED PROTEIN 17"/>
    <property type="match status" value="1"/>
</dbReference>
<evidence type="ECO:0000313" key="5">
    <source>
        <dbReference type="Proteomes" id="UP000193411"/>
    </source>
</evidence>
<dbReference type="Pfam" id="PF00787">
    <property type="entry name" value="PX"/>
    <property type="match status" value="1"/>
</dbReference>
<dbReference type="AlphaFoldDB" id="A0A1Y2HPQ4"/>
<protein>
    <submittedName>
        <fullName evidence="4">Vps5 C terminal like-domain-containing protein</fullName>
    </submittedName>
</protein>
<dbReference type="GO" id="GO:0005768">
    <property type="term" value="C:endosome"/>
    <property type="evidence" value="ECO:0007669"/>
    <property type="project" value="TreeGrafter"/>
</dbReference>
<accession>A0A1Y2HPQ4</accession>
<evidence type="ECO:0000259" key="3">
    <source>
        <dbReference type="Pfam" id="PF09325"/>
    </source>
</evidence>
<evidence type="ECO:0000259" key="2">
    <source>
        <dbReference type="Pfam" id="PF00787"/>
    </source>
</evidence>
<dbReference type="GO" id="GO:0042147">
    <property type="term" value="P:retrograde transport, endosome to Golgi"/>
    <property type="evidence" value="ECO:0007669"/>
    <property type="project" value="TreeGrafter"/>
</dbReference>
<organism evidence="4 5">
    <name type="scientific">Catenaria anguillulae PL171</name>
    <dbReference type="NCBI Taxonomy" id="765915"/>
    <lineage>
        <taxon>Eukaryota</taxon>
        <taxon>Fungi</taxon>
        <taxon>Fungi incertae sedis</taxon>
        <taxon>Blastocladiomycota</taxon>
        <taxon>Blastocladiomycetes</taxon>
        <taxon>Blastocladiales</taxon>
        <taxon>Catenariaceae</taxon>
        <taxon>Catenaria</taxon>
    </lineage>
</organism>
<dbReference type="InterPro" id="IPR001683">
    <property type="entry name" value="PX_dom"/>
</dbReference>
<dbReference type="PANTHER" id="PTHR47433">
    <property type="entry name" value="VACUOLAR PROTEIN SORTING-ASSOCIATED PROTEIN 17"/>
    <property type="match status" value="1"/>
</dbReference>
<feature type="region of interest" description="Disordered" evidence="1">
    <location>
        <begin position="1"/>
        <end position="76"/>
    </location>
</feature>
<dbReference type="GO" id="GO:0006886">
    <property type="term" value="P:intracellular protein transport"/>
    <property type="evidence" value="ECO:0007669"/>
    <property type="project" value="TreeGrafter"/>
</dbReference>
<comment type="caution">
    <text evidence="4">The sequence shown here is derived from an EMBL/GenBank/DDBJ whole genome shotgun (WGS) entry which is preliminary data.</text>
</comment>
<dbReference type="InterPro" id="IPR015404">
    <property type="entry name" value="Vps5_C"/>
</dbReference>
<dbReference type="Gene3D" id="3.30.1520.10">
    <property type="entry name" value="Phox-like domain"/>
    <property type="match status" value="1"/>
</dbReference>
<dbReference type="InterPro" id="IPR036871">
    <property type="entry name" value="PX_dom_sf"/>
</dbReference>
<sequence>MSTPSATYDPLSASPTPPDTAGATATADSSATPPSAAPSAANAYGGGPIIPPRSSSASPAPIPPTTGPTQDEPSVTQAPVNPLLRLYEQTFDVDLRVLSSRWAGQDLLVRFSGSSTLPKLFPAEPFTNERPHRVFCEVDAVPPSTDFERLASNLLKTYPTNLVPALPTLPSTPARALDRGFLIAMERFLYRILRHPVFAADHAVIMFCTSPAVFDPPAITSATDPASSLRVPSPSWSDKLKAMVTSGPKDVDATFEQRKEKCAELDFCLKALTRSAEKLAASHRALATAMADVSVKAAALGAAEQNATLAGNWHKFGRRMQIASDAANDRSLTEASVLAERVQLALKACGNTQVALDRRLTILDAYDDACKATERHKRKMDKLRAGRPSEAKVAEALAKLDVIKANENVLRTQFRTASDLLSRDWPVADEARLADLHEMVVAWAKAEHDAERRMMAEVWVPLRQSLIQGGPDNV</sequence>
<gene>
    <name evidence="4" type="ORF">BCR44DRAFT_1460261</name>
</gene>
<evidence type="ECO:0000256" key="1">
    <source>
        <dbReference type="SAM" id="MobiDB-lite"/>
    </source>
</evidence>
<feature type="domain" description="PX" evidence="2">
    <location>
        <begin position="146"/>
        <end position="209"/>
    </location>
</feature>
<dbReference type="Gene3D" id="1.20.1270.60">
    <property type="entry name" value="Arfaptin homology (AH) domain/BAR domain"/>
    <property type="match status" value="1"/>
</dbReference>
<keyword evidence="5" id="KW-1185">Reference proteome</keyword>
<dbReference type="GO" id="GO:0030905">
    <property type="term" value="C:retromer, tubulation complex"/>
    <property type="evidence" value="ECO:0007669"/>
    <property type="project" value="TreeGrafter"/>
</dbReference>
<name>A0A1Y2HPQ4_9FUNG</name>
<evidence type="ECO:0000313" key="4">
    <source>
        <dbReference type="EMBL" id="ORZ36509.1"/>
    </source>
</evidence>
<dbReference type="OrthoDB" id="9976382at2759"/>
<dbReference type="Pfam" id="PF09325">
    <property type="entry name" value="Vps5"/>
    <property type="match status" value="1"/>
</dbReference>
<feature type="compositionally biased region" description="Low complexity" evidence="1">
    <location>
        <begin position="19"/>
        <end position="41"/>
    </location>
</feature>
<dbReference type="InterPro" id="IPR027267">
    <property type="entry name" value="AH/BAR_dom_sf"/>
</dbReference>
<dbReference type="Proteomes" id="UP000193411">
    <property type="component" value="Unassembled WGS sequence"/>
</dbReference>
<dbReference type="GO" id="GO:0005829">
    <property type="term" value="C:cytosol"/>
    <property type="evidence" value="ECO:0007669"/>
    <property type="project" value="GOC"/>
</dbReference>
<dbReference type="InterPro" id="IPR053055">
    <property type="entry name" value="VPS17"/>
</dbReference>